<dbReference type="RefSeq" id="WP_254572573.1">
    <property type="nucleotide sequence ID" value="NZ_CP098502.1"/>
</dbReference>
<evidence type="ECO:0000256" key="1">
    <source>
        <dbReference type="ARBA" id="ARBA00006611"/>
    </source>
</evidence>
<dbReference type="EMBL" id="CP098502">
    <property type="protein sequence ID" value="UTI65895.1"/>
    <property type="molecule type" value="Genomic_DNA"/>
</dbReference>
<organism evidence="4 5">
    <name type="scientific">Paraconexibacter antarcticus</name>
    <dbReference type="NCBI Taxonomy" id="2949664"/>
    <lineage>
        <taxon>Bacteria</taxon>
        <taxon>Bacillati</taxon>
        <taxon>Actinomycetota</taxon>
        <taxon>Thermoleophilia</taxon>
        <taxon>Solirubrobacterales</taxon>
        <taxon>Paraconexibacteraceae</taxon>
        <taxon>Paraconexibacter</taxon>
    </lineage>
</organism>
<sequence>MDLRDRLAQNRSGAAETGPDPMAELRARVHTALIEELGPQLLDSSAEAPEELRIRVRADIRGRLAAERGLSVAERDTLLEDLTDDVLGNGPIERLLADDTITEVMINGPHDVWIERAGRISRSSVRFADDDHLRRIINKIVNQIGRRVDESSPMVDARLPDGSRVNAVLPPVSLSGPLMTIRKFGRDRLTMSDMVRLGTLTDEAVEFLDACLHAKLNVLISGGTGSGKTTMLNALSASIPDSERIVTIEDAAELKLDQAHVLRLEARPPNIEGEGEIRIRDLVRNSLRMRPDRIIVGEVRGAEALDMLQAMNTGHDGSLCTVHANSTRDALARIETMVLMAGFDLPVKAIRQQVASALDLIVHLDRLPDGARRVMAVTEVLRMEGDIVTLQDLFTYDVHAGGATIASKGGLRPTGLRPAFLHKFELRDVTPPVSVAGPAAFGAPMPRSLRG</sequence>
<accession>A0ABY5DZ63</accession>
<dbReference type="InterPro" id="IPR027417">
    <property type="entry name" value="P-loop_NTPase"/>
</dbReference>
<dbReference type="CDD" id="cd01130">
    <property type="entry name" value="VirB11-like_ATPase"/>
    <property type="match status" value="1"/>
</dbReference>
<dbReference type="Proteomes" id="UP001056035">
    <property type="component" value="Chromosome"/>
</dbReference>
<evidence type="ECO:0000313" key="4">
    <source>
        <dbReference type="EMBL" id="UTI65895.1"/>
    </source>
</evidence>
<proteinExistence type="inferred from homology"/>
<dbReference type="InterPro" id="IPR050921">
    <property type="entry name" value="T4SS_GSP_E_ATPase"/>
</dbReference>
<feature type="region of interest" description="Disordered" evidence="2">
    <location>
        <begin position="1"/>
        <end position="22"/>
    </location>
</feature>
<reference evidence="4 5" key="1">
    <citation type="submission" date="2022-06" db="EMBL/GenBank/DDBJ databases">
        <title>Paraconexibacter antarcticus.</title>
        <authorList>
            <person name="Kim C.S."/>
        </authorList>
    </citation>
    <scope>NUCLEOTIDE SEQUENCE [LARGE SCALE GENOMIC DNA]</scope>
    <source>
        <strain evidence="4 5">02-257</strain>
    </source>
</reference>
<keyword evidence="5" id="KW-1185">Reference proteome</keyword>
<gene>
    <name evidence="4" type="ORF">NBH00_06695</name>
</gene>
<dbReference type="Gene3D" id="3.40.50.300">
    <property type="entry name" value="P-loop containing nucleotide triphosphate hydrolases"/>
    <property type="match status" value="1"/>
</dbReference>
<dbReference type="PANTHER" id="PTHR30486">
    <property type="entry name" value="TWITCHING MOTILITY PROTEIN PILT"/>
    <property type="match status" value="1"/>
</dbReference>
<protein>
    <submittedName>
        <fullName evidence="4">CpaF family protein</fullName>
    </submittedName>
</protein>
<dbReference type="Gene3D" id="3.30.450.380">
    <property type="match status" value="1"/>
</dbReference>
<evidence type="ECO:0000259" key="3">
    <source>
        <dbReference type="Pfam" id="PF00437"/>
    </source>
</evidence>
<dbReference type="SUPFAM" id="SSF52540">
    <property type="entry name" value="P-loop containing nucleoside triphosphate hydrolases"/>
    <property type="match status" value="1"/>
</dbReference>
<dbReference type="Pfam" id="PF00437">
    <property type="entry name" value="T2SSE"/>
    <property type="match status" value="1"/>
</dbReference>
<feature type="domain" description="Bacterial type II secretion system protein E" evidence="3">
    <location>
        <begin position="88"/>
        <end position="366"/>
    </location>
</feature>
<evidence type="ECO:0000256" key="2">
    <source>
        <dbReference type="SAM" id="MobiDB-lite"/>
    </source>
</evidence>
<comment type="similarity">
    <text evidence="1">Belongs to the GSP E family.</text>
</comment>
<dbReference type="InterPro" id="IPR001482">
    <property type="entry name" value="T2SS/T4SS_dom"/>
</dbReference>
<dbReference type="PANTHER" id="PTHR30486:SF15">
    <property type="entry name" value="TYPE II_IV SECRETION SYSTEM ATPASE"/>
    <property type="match status" value="1"/>
</dbReference>
<name>A0ABY5DZ63_9ACTN</name>
<evidence type="ECO:0000313" key="5">
    <source>
        <dbReference type="Proteomes" id="UP001056035"/>
    </source>
</evidence>